<accession>A0A3G5AD30</accession>
<name>A0A3G5AD30_9VIRU</name>
<reference evidence="1" key="1">
    <citation type="submission" date="2018-10" db="EMBL/GenBank/DDBJ databases">
        <title>Hidden diversity of soil giant viruses.</title>
        <authorList>
            <person name="Schulz F."/>
            <person name="Alteio L."/>
            <person name="Goudeau D."/>
            <person name="Ryan E.M."/>
            <person name="Malmstrom R.R."/>
            <person name="Blanchard J."/>
            <person name="Woyke T."/>
        </authorList>
    </citation>
    <scope>NUCLEOTIDE SEQUENCE</scope>
    <source>
        <strain evidence="1">SAV1</strain>
    </source>
</reference>
<gene>
    <name evidence="1" type="ORF">Satyrvirus2_78</name>
</gene>
<sequence length="129" mass="14949">MADQQLKTNISEEELREITSPSVINIIRTIKAVQKRMKEPDISKLEYIRAYDQLSKEFDEFSEKYTTIFTNVVRGANLATIASILYYKDKVEKGLITEEQLSELLAKKYLPANLKAEADMKIKEMKLKK</sequence>
<dbReference type="EMBL" id="MK072438">
    <property type="protein sequence ID" value="AYV85067.1"/>
    <property type="molecule type" value="Genomic_DNA"/>
</dbReference>
<organism evidence="1">
    <name type="scientific">Satyrvirus sp</name>
    <dbReference type="NCBI Taxonomy" id="2487771"/>
    <lineage>
        <taxon>Viruses</taxon>
        <taxon>Varidnaviria</taxon>
        <taxon>Bamfordvirae</taxon>
        <taxon>Nucleocytoviricota</taxon>
        <taxon>Megaviricetes</taxon>
        <taxon>Imitervirales</taxon>
        <taxon>Mimiviridae</taxon>
        <taxon>Megamimivirinae</taxon>
    </lineage>
</organism>
<proteinExistence type="predicted"/>
<evidence type="ECO:0000313" key="1">
    <source>
        <dbReference type="EMBL" id="AYV85067.1"/>
    </source>
</evidence>
<protein>
    <submittedName>
        <fullName evidence="1">Uncharacterized protein</fullName>
    </submittedName>
</protein>